<accession>A0A512C9X9</accession>
<dbReference type="Proteomes" id="UP000321301">
    <property type="component" value="Unassembled WGS sequence"/>
</dbReference>
<name>A0A512C9X9_9BACT</name>
<evidence type="ECO:0000313" key="1">
    <source>
        <dbReference type="EMBL" id="GEO21021.1"/>
    </source>
</evidence>
<dbReference type="SUPFAM" id="SSF53474">
    <property type="entry name" value="alpha/beta-Hydrolases"/>
    <property type="match status" value="1"/>
</dbReference>
<keyword evidence="2" id="KW-1185">Reference proteome</keyword>
<comment type="caution">
    <text evidence="1">The sequence shown here is derived from an EMBL/GenBank/DDBJ whole genome shotgun (WGS) entry which is preliminary data.</text>
</comment>
<evidence type="ECO:0000313" key="2">
    <source>
        <dbReference type="Proteomes" id="UP000321301"/>
    </source>
</evidence>
<dbReference type="Gene3D" id="3.40.50.1820">
    <property type="entry name" value="alpha/beta hydrolase"/>
    <property type="match status" value="1"/>
</dbReference>
<gene>
    <name evidence="1" type="ORF">CQA01_15550</name>
</gene>
<dbReference type="InterPro" id="IPR029058">
    <property type="entry name" value="AB_hydrolase_fold"/>
</dbReference>
<proteinExistence type="predicted"/>
<dbReference type="AlphaFoldDB" id="A0A512C9X9"/>
<protein>
    <submittedName>
        <fullName evidence="1">Esterase</fullName>
    </submittedName>
</protein>
<organism evidence="1 2">
    <name type="scientific">Cyclobacterium qasimii</name>
    <dbReference type="NCBI Taxonomy" id="1350429"/>
    <lineage>
        <taxon>Bacteria</taxon>
        <taxon>Pseudomonadati</taxon>
        <taxon>Bacteroidota</taxon>
        <taxon>Cytophagia</taxon>
        <taxon>Cytophagales</taxon>
        <taxon>Cyclobacteriaceae</taxon>
        <taxon>Cyclobacterium</taxon>
    </lineage>
</organism>
<dbReference type="EMBL" id="BJYV01000005">
    <property type="protein sequence ID" value="GEO21021.1"/>
    <property type="molecule type" value="Genomic_DNA"/>
</dbReference>
<reference evidence="1 2" key="1">
    <citation type="submission" date="2019-07" db="EMBL/GenBank/DDBJ databases">
        <title>Whole genome shotgun sequence of Cyclobacterium qasimii NBRC 106168.</title>
        <authorList>
            <person name="Hosoyama A."/>
            <person name="Uohara A."/>
            <person name="Ohji S."/>
            <person name="Ichikawa N."/>
        </authorList>
    </citation>
    <scope>NUCLEOTIDE SEQUENCE [LARGE SCALE GENOMIC DNA]</scope>
    <source>
        <strain evidence="1 2">NBRC 106168</strain>
    </source>
</reference>
<dbReference type="RefSeq" id="WP_146947489.1">
    <property type="nucleotide sequence ID" value="NZ_BJYV01000005.1"/>
</dbReference>
<sequence>MIQKELNFKARHIYALSHAPTGKEKSIWIVFHGYGQLAEFFLRKFNHLFQDNCLIVAPEGLNHYYHKGFSGRVGANWMTKHEREIDIANSNSYLNGIMEELLPQFDQVPQVNVLGFSQGVATMSRWVCQSNINIEKAVFWGGAPAHDLDPTLMVERLKNSQVILALGNDDPFLQSEMYIRQRHLIYEAGFVNFKELSYSGGHDLDPELLKEIFLM</sequence>